<evidence type="ECO:0000256" key="4">
    <source>
        <dbReference type="RuleBase" id="RU003560"/>
    </source>
</evidence>
<dbReference type="AlphaFoldDB" id="A0AAP4D5N0"/>
<comment type="cofactor">
    <cofactor evidence="1">
        <name>pyridoxal 5'-phosphate</name>
        <dbReference type="ChEBI" id="CHEBI:597326"/>
    </cofactor>
</comment>
<dbReference type="InterPro" id="IPR005814">
    <property type="entry name" value="Aminotrans_3"/>
</dbReference>
<dbReference type="GO" id="GO:0030170">
    <property type="term" value="F:pyridoxal phosphate binding"/>
    <property type="evidence" value="ECO:0007669"/>
    <property type="project" value="InterPro"/>
</dbReference>
<dbReference type="Pfam" id="PF00202">
    <property type="entry name" value="Aminotran_3"/>
    <property type="match status" value="1"/>
</dbReference>
<keyword evidence="3 4" id="KW-0663">Pyridoxal phosphate</keyword>
<evidence type="ECO:0000256" key="2">
    <source>
        <dbReference type="ARBA" id="ARBA00008954"/>
    </source>
</evidence>
<proteinExistence type="inferred from homology"/>
<dbReference type="PANTHER" id="PTHR45688:SF13">
    <property type="entry name" value="ALANINE--GLYOXYLATE AMINOTRANSFERASE 2-LIKE"/>
    <property type="match status" value="1"/>
</dbReference>
<evidence type="ECO:0000313" key="5">
    <source>
        <dbReference type="EMBL" id="MDF1586810.1"/>
    </source>
</evidence>
<dbReference type="PROSITE" id="PS00600">
    <property type="entry name" value="AA_TRANSFER_CLASS_3"/>
    <property type="match status" value="1"/>
</dbReference>
<dbReference type="RefSeq" id="WP_327789230.1">
    <property type="nucleotide sequence ID" value="NZ_JARGEQ010000095.1"/>
</dbReference>
<evidence type="ECO:0000313" key="6">
    <source>
        <dbReference type="Proteomes" id="UP001301140"/>
    </source>
</evidence>
<comment type="caution">
    <text evidence="5">The sequence shown here is derived from an EMBL/GenBank/DDBJ whole genome shotgun (WGS) entry which is preliminary data.</text>
</comment>
<dbReference type="Gene3D" id="3.90.1150.10">
    <property type="entry name" value="Aspartate Aminotransferase, domain 1"/>
    <property type="match status" value="1"/>
</dbReference>
<accession>A0AAP4D5N0</accession>
<evidence type="ECO:0000256" key="3">
    <source>
        <dbReference type="ARBA" id="ARBA00022898"/>
    </source>
</evidence>
<dbReference type="CDD" id="cd00610">
    <property type="entry name" value="OAT_like"/>
    <property type="match status" value="1"/>
</dbReference>
<dbReference type="PIRSF" id="PIRSF000521">
    <property type="entry name" value="Transaminase_4ab_Lys_Orn"/>
    <property type="match status" value="1"/>
</dbReference>
<organism evidence="5 6">
    <name type="scientific">Marinimicrococcus flavescens</name>
    <dbReference type="NCBI Taxonomy" id="3031815"/>
    <lineage>
        <taxon>Bacteria</taxon>
        <taxon>Pseudomonadati</taxon>
        <taxon>Pseudomonadota</taxon>
        <taxon>Alphaproteobacteria</taxon>
        <taxon>Geminicoccales</taxon>
        <taxon>Geminicoccaceae</taxon>
        <taxon>Marinimicrococcus</taxon>
    </lineage>
</organism>
<reference evidence="5 6" key="1">
    <citation type="submission" date="2023-03" db="EMBL/GenBank/DDBJ databases">
        <title>YIM 152171 draft genome.</title>
        <authorList>
            <person name="Yang Z."/>
        </authorList>
    </citation>
    <scope>NUCLEOTIDE SEQUENCE [LARGE SCALE GENOMIC DNA]</scope>
    <source>
        <strain evidence="5 6">YIM 152171</strain>
    </source>
</reference>
<dbReference type="Proteomes" id="UP001301140">
    <property type="component" value="Unassembled WGS sequence"/>
</dbReference>
<dbReference type="GO" id="GO:0008483">
    <property type="term" value="F:transaminase activity"/>
    <property type="evidence" value="ECO:0007669"/>
    <property type="project" value="UniProtKB-KW"/>
</dbReference>
<dbReference type="InterPro" id="IPR015421">
    <property type="entry name" value="PyrdxlP-dep_Trfase_major"/>
</dbReference>
<dbReference type="InterPro" id="IPR015424">
    <property type="entry name" value="PyrdxlP-dep_Trfase"/>
</dbReference>
<protein>
    <submittedName>
        <fullName evidence="5">Aminotransferase class III-fold pyridoxal phosphate-dependent enzyme</fullName>
    </submittedName>
</protein>
<dbReference type="Gene3D" id="3.40.640.10">
    <property type="entry name" value="Type I PLP-dependent aspartate aminotransferase-like (Major domain)"/>
    <property type="match status" value="1"/>
</dbReference>
<evidence type="ECO:0000256" key="1">
    <source>
        <dbReference type="ARBA" id="ARBA00001933"/>
    </source>
</evidence>
<dbReference type="InterPro" id="IPR049704">
    <property type="entry name" value="Aminotrans_3_PPA_site"/>
</dbReference>
<comment type="similarity">
    <text evidence="2 4">Belongs to the class-III pyridoxal-phosphate-dependent aminotransferase family.</text>
</comment>
<dbReference type="PANTHER" id="PTHR45688">
    <property type="match status" value="1"/>
</dbReference>
<name>A0AAP4D5N0_9PROT</name>
<gene>
    <name evidence="5" type="ORF">PZ740_10495</name>
</gene>
<dbReference type="SUPFAM" id="SSF53383">
    <property type="entry name" value="PLP-dependent transferases"/>
    <property type="match status" value="1"/>
</dbReference>
<dbReference type="EMBL" id="JARGEQ010000095">
    <property type="protein sequence ID" value="MDF1586810.1"/>
    <property type="molecule type" value="Genomic_DNA"/>
</dbReference>
<keyword evidence="5" id="KW-0808">Transferase</keyword>
<keyword evidence="5" id="KW-0032">Aminotransferase</keyword>
<dbReference type="InterPro" id="IPR015422">
    <property type="entry name" value="PyrdxlP-dep_Trfase_small"/>
</dbReference>
<keyword evidence="6" id="KW-1185">Reference proteome</keyword>
<sequence>MLSYNRDAAAQQHLLDRRKRLLGPAYRVLYDTPFHPIRGEGVRLYDADGAEYLDVYNNVPSVGHCHPRVVEALSRQAATLNTHTRYLHETVLDYAERLLATFPDALSNVMFTCTGSEANDLAVRVARAVTGNQGFIVTANAYHGVTASVAEMSPSLGAAIRIGDHVRVVDSPDSYRLGTANVADAFTQSVQEAIDSLTRAGMKPAAILFDSVFAADGLFTDPPGFIDGAIAAVREAGGLYIADEVQAGLARPGAHMWGFERHGIVPDIATLGKPMGNGHPLAAMIARPDLLQDFGNKTRYFNTFGGNPVSAAVGLAVLDVIHDENLMGNALEVGGYLANGLRELMNRHEFIGDVRAAGLYAAVELVSDRATKTPAASLATRIVNALRDRRVLIGLCGAHGNCLKVRPPLPFTKTDADEFLGILEEVVGGLAT</sequence>